<evidence type="ECO:0000256" key="3">
    <source>
        <dbReference type="ARBA" id="ARBA00022729"/>
    </source>
</evidence>
<gene>
    <name evidence="9" type="ORF">BVC80_1555g2</name>
</gene>
<keyword evidence="5" id="KW-0325">Glycoprotein</keyword>
<dbReference type="Gene3D" id="3.30.430.20">
    <property type="entry name" value="Gnk2 domain, C-X8-C-X2-C motif"/>
    <property type="match status" value="1"/>
</dbReference>
<dbReference type="InterPro" id="IPR002902">
    <property type="entry name" value="GNK2"/>
</dbReference>
<comment type="subcellular location">
    <subcellularLocation>
        <location evidence="1">Secreted</location>
    </subcellularLocation>
</comment>
<dbReference type="OrthoDB" id="696781at2759"/>
<evidence type="ECO:0000256" key="4">
    <source>
        <dbReference type="ARBA" id="ARBA00022737"/>
    </source>
</evidence>
<dbReference type="EMBL" id="MVGT01000783">
    <property type="protein sequence ID" value="OVA15357.1"/>
    <property type="molecule type" value="Genomic_DNA"/>
</dbReference>
<organism evidence="9 10">
    <name type="scientific">Macleaya cordata</name>
    <name type="common">Five-seeded plume-poppy</name>
    <name type="synonym">Bocconia cordata</name>
    <dbReference type="NCBI Taxonomy" id="56857"/>
    <lineage>
        <taxon>Eukaryota</taxon>
        <taxon>Viridiplantae</taxon>
        <taxon>Streptophyta</taxon>
        <taxon>Embryophyta</taxon>
        <taxon>Tracheophyta</taxon>
        <taxon>Spermatophyta</taxon>
        <taxon>Magnoliopsida</taxon>
        <taxon>Ranunculales</taxon>
        <taxon>Papaveraceae</taxon>
        <taxon>Papaveroideae</taxon>
        <taxon>Macleaya</taxon>
    </lineage>
</organism>
<keyword evidence="3 7" id="KW-0732">Signal</keyword>
<feature type="chain" id="PRO_5012826398" evidence="7">
    <location>
        <begin position="19"/>
        <end position="135"/>
    </location>
</feature>
<accession>A0A200QXZ3</accession>
<evidence type="ECO:0000259" key="8">
    <source>
        <dbReference type="PROSITE" id="PS51473"/>
    </source>
</evidence>
<protein>
    <submittedName>
        <fullName evidence="9">Gnk2-homologous domain</fullName>
    </submittedName>
</protein>
<dbReference type="CDD" id="cd23509">
    <property type="entry name" value="Gnk2-like"/>
    <property type="match status" value="1"/>
</dbReference>
<evidence type="ECO:0000256" key="2">
    <source>
        <dbReference type="ARBA" id="ARBA00022525"/>
    </source>
</evidence>
<feature type="domain" description="Gnk2-homologous" evidence="8">
    <location>
        <begin position="29"/>
        <end position="133"/>
    </location>
</feature>
<dbReference type="PANTHER" id="PTHR32411:SF43">
    <property type="entry name" value="CYSTEINE-RICH REPEAT SECRETORY PROTEIN 38"/>
    <property type="match status" value="1"/>
</dbReference>
<evidence type="ECO:0000313" key="9">
    <source>
        <dbReference type="EMBL" id="OVA15357.1"/>
    </source>
</evidence>
<dbReference type="Proteomes" id="UP000195402">
    <property type="component" value="Unassembled WGS sequence"/>
</dbReference>
<dbReference type="STRING" id="56857.A0A200QXZ3"/>
<keyword evidence="2" id="KW-0964">Secreted</keyword>
<name>A0A200QXZ3_MACCD</name>
<dbReference type="OMA" id="VNASSHE"/>
<evidence type="ECO:0000256" key="6">
    <source>
        <dbReference type="ARBA" id="ARBA00038515"/>
    </source>
</evidence>
<keyword evidence="10" id="KW-1185">Reference proteome</keyword>
<dbReference type="GO" id="GO:0005576">
    <property type="term" value="C:extracellular region"/>
    <property type="evidence" value="ECO:0007669"/>
    <property type="project" value="UniProtKB-SubCell"/>
</dbReference>
<dbReference type="InterPro" id="IPR050581">
    <property type="entry name" value="CRR_secretory_protein"/>
</dbReference>
<dbReference type="AlphaFoldDB" id="A0A200QXZ3"/>
<keyword evidence="4" id="KW-0677">Repeat</keyword>
<evidence type="ECO:0000256" key="5">
    <source>
        <dbReference type="ARBA" id="ARBA00023180"/>
    </source>
</evidence>
<sequence>MSFLKLIPLYYLLSFTFSLHTYIVTSSPDPLNHFCFDSQTYPVDGSYCKNLNNLISYLSFNVPPTGFGLGFVGRQTAETRVNGLALCRGDVKSSDCKTCIVKATDEIRQHCPNNKGAIIWYDNCLFKYSNEKFFG</sequence>
<comment type="similarity">
    <text evidence="6">Belongs to the cysteine-rich repeat secretory protein family.</text>
</comment>
<dbReference type="InParanoid" id="A0A200QXZ3"/>
<evidence type="ECO:0000256" key="1">
    <source>
        <dbReference type="ARBA" id="ARBA00004613"/>
    </source>
</evidence>
<evidence type="ECO:0000313" key="10">
    <source>
        <dbReference type="Proteomes" id="UP000195402"/>
    </source>
</evidence>
<dbReference type="InterPro" id="IPR038408">
    <property type="entry name" value="GNK2_sf"/>
</dbReference>
<dbReference type="Pfam" id="PF01657">
    <property type="entry name" value="Stress-antifung"/>
    <property type="match status" value="1"/>
</dbReference>
<comment type="caution">
    <text evidence="9">The sequence shown here is derived from an EMBL/GenBank/DDBJ whole genome shotgun (WGS) entry which is preliminary data.</text>
</comment>
<proteinExistence type="inferred from homology"/>
<reference evidence="9 10" key="1">
    <citation type="journal article" date="2017" name="Mol. Plant">
        <title>The Genome of Medicinal Plant Macleaya cordata Provides New Insights into Benzylisoquinoline Alkaloids Metabolism.</title>
        <authorList>
            <person name="Liu X."/>
            <person name="Liu Y."/>
            <person name="Huang P."/>
            <person name="Ma Y."/>
            <person name="Qing Z."/>
            <person name="Tang Q."/>
            <person name="Cao H."/>
            <person name="Cheng P."/>
            <person name="Zheng Y."/>
            <person name="Yuan Z."/>
            <person name="Zhou Y."/>
            <person name="Liu J."/>
            <person name="Tang Z."/>
            <person name="Zhuo Y."/>
            <person name="Zhang Y."/>
            <person name="Yu L."/>
            <person name="Huang J."/>
            <person name="Yang P."/>
            <person name="Peng Q."/>
            <person name="Zhang J."/>
            <person name="Jiang W."/>
            <person name="Zhang Z."/>
            <person name="Lin K."/>
            <person name="Ro D.K."/>
            <person name="Chen X."/>
            <person name="Xiong X."/>
            <person name="Shang Y."/>
            <person name="Huang S."/>
            <person name="Zeng J."/>
        </authorList>
    </citation>
    <scope>NUCLEOTIDE SEQUENCE [LARGE SCALE GENOMIC DNA]</scope>
    <source>
        <strain evidence="10">cv. BLH2017</strain>
        <tissue evidence="9">Root</tissue>
    </source>
</reference>
<dbReference type="FunFam" id="3.30.430.20:FF:000009">
    <property type="entry name" value="Cysteine-rich receptor-like protein kinase 28"/>
    <property type="match status" value="1"/>
</dbReference>
<dbReference type="PROSITE" id="PS51473">
    <property type="entry name" value="GNK2"/>
    <property type="match status" value="1"/>
</dbReference>
<feature type="signal peptide" evidence="7">
    <location>
        <begin position="1"/>
        <end position="18"/>
    </location>
</feature>
<dbReference type="PANTHER" id="PTHR32411">
    <property type="entry name" value="CYSTEINE-RICH REPEAT SECRETORY PROTEIN 38-RELATED"/>
    <property type="match status" value="1"/>
</dbReference>
<evidence type="ECO:0000256" key="7">
    <source>
        <dbReference type="SAM" id="SignalP"/>
    </source>
</evidence>